<dbReference type="EMBL" id="JBHTKN010000006">
    <property type="protein sequence ID" value="MFD1042638.1"/>
    <property type="molecule type" value="Genomic_DNA"/>
</dbReference>
<dbReference type="InterPro" id="IPR025263">
    <property type="entry name" value="YhdP_central"/>
</dbReference>
<evidence type="ECO:0000313" key="4">
    <source>
        <dbReference type="Proteomes" id="UP001597033"/>
    </source>
</evidence>
<name>A0ABW3LWS7_9GAMM</name>
<organism evidence="3 4">
    <name type="scientific">Pseudoxanthomonas kaohsiungensis</name>
    <dbReference type="NCBI Taxonomy" id="283923"/>
    <lineage>
        <taxon>Bacteria</taxon>
        <taxon>Pseudomonadati</taxon>
        <taxon>Pseudomonadota</taxon>
        <taxon>Gammaproteobacteria</taxon>
        <taxon>Lysobacterales</taxon>
        <taxon>Lysobacteraceae</taxon>
        <taxon>Pseudoxanthomonas</taxon>
    </lineage>
</organism>
<feature type="domain" description="YhdP central" evidence="2">
    <location>
        <begin position="9"/>
        <end position="1286"/>
    </location>
</feature>
<proteinExistence type="predicted"/>
<feature type="region of interest" description="Disordered" evidence="1">
    <location>
        <begin position="984"/>
        <end position="1020"/>
    </location>
</feature>
<feature type="compositionally biased region" description="Basic and acidic residues" evidence="1">
    <location>
        <begin position="1290"/>
        <end position="1299"/>
    </location>
</feature>
<protein>
    <submittedName>
        <fullName evidence="3">YhdP family protein</fullName>
    </submittedName>
</protein>
<dbReference type="Pfam" id="PF13116">
    <property type="entry name" value="YhdP"/>
    <property type="match status" value="1"/>
</dbReference>
<dbReference type="RefSeq" id="WP_162376611.1">
    <property type="nucleotide sequence ID" value="NZ_JBHTKN010000006.1"/>
</dbReference>
<evidence type="ECO:0000313" key="3">
    <source>
        <dbReference type="EMBL" id="MFD1042638.1"/>
    </source>
</evidence>
<feature type="region of interest" description="Disordered" evidence="1">
    <location>
        <begin position="1290"/>
        <end position="1310"/>
    </location>
</feature>
<sequence>MPTPVRRRLRLARRWAAYLLAVVLVLMALVLGAASQVLPLAERHPERIAAWLSEKAGRPVSFDRVDTQWTRRGPLLQLEGLHIGEPDGGVRIGQAEVLVSMYAGLLPGRSFTELRLRGPALTLERADDGRWSVRGLPMTGTADPLDYLEGLGELQVIGGQLDVRAPALGLRTRIPKIDLRLRVDGRRVSAGARAWIRPDAAPAALAFEFDRDSGHGRGSFDLETGALGGWAPLLHHAGIAPVDGRGQVQAWAEVRNHRVVLVTTQFQLRHLLLSGAPLADGLLPQVRLDELRGLARWRVTADGWRLDAPLLRVADARGTQSLDGLLVAGGRRLALQADRVDATPLLAVAALSDRLSPSLRAWMLDAAPQATLSQVEVAALRGGPLRMQGRIERIAFAPVGNAPGIDGLAGRFEGDADGMKLALDTRSALRFDWPSGFGVVHELRLDGDLQAWREGEGWEVGTSALRVDGGDYAVDARGSLWFQGDGTRPWIGIAADIADTEVPVAKKFWIHHKMSKAAVDWLDMALEGGTVAGGRGLVAGDLDDWPFVEGNGRFEATATIRDGRIRFQEDWPAMEAMLGEVAFVGNGFTVEGQGNLDGVPVQRLQAGIADFRRAPLKVRADSRGDAAALLELLRHSPLHAENAETLDHLQASGPAATAFALDLPLGSGRGPALVDGSVDLQGARLAEKRWNLVFDQVRGRARYDRDGFEAEQLSVRYAGQDGTLGLRSGGHVQDAANVFEASLDAPLDAADLFARAPELDWLAPRVRGRSPWTLAVALPKQPVAGSAGTLWLDSSLVGTALDLPSPLAKPAAETLPTRVQVGLPLGSGAIDVAFGERMALRARQQNGQTGVRVSLGRATVDAEPPASGIVVGGHTPSLDALEWIALAKGGGKDGVPLRQIDVLADELRLLGGAFPATRLRLQPGAQALAVQVDGPALAGTVTVPDAADAPVQGHFTRLHWQPVAKPVDTTASGEERLADALAAGVAPPAEATPAAAPRADAATPVGDATADGAAAPADDGFDPAGIPPLALDVDDLRFRQAQLGKASLRTRPVPGGLRLDRLQIRAGEQTVDATGEWLGRGDAARTHLTVQVDSQDMGGLMDGLGYRNWLARGEGQVHFDASWPGPPAGFRLAGLQGSLRIAARDGQLLEVEPGAGRVLGLFSLAQLPRRLMLDFRDFFSKGFAFDQLEGELRFADGQAHTDGIVIDGPAADIRIRGDTDLRAQRFDQTIDVLPKSGNLLTVVGAVAGGPVGAAVGAAANAVLAKPLGEIGAKTYRVSGPWKEPKVEVISREQSRREEDAAAAGHDAGMH</sequence>
<reference evidence="4" key="1">
    <citation type="journal article" date="2019" name="Int. J. Syst. Evol. Microbiol.">
        <title>The Global Catalogue of Microorganisms (GCM) 10K type strain sequencing project: providing services to taxonomists for standard genome sequencing and annotation.</title>
        <authorList>
            <consortium name="The Broad Institute Genomics Platform"/>
            <consortium name="The Broad Institute Genome Sequencing Center for Infectious Disease"/>
            <person name="Wu L."/>
            <person name="Ma J."/>
        </authorList>
    </citation>
    <scope>NUCLEOTIDE SEQUENCE [LARGE SCALE GENOMIC DNA]</scope>
    <source>
        <strain evidence="4">CCUG 55854</strain>
    </source>
</reference>
<evidence type="ECO:0000256" key="1">
    <source>
        <dbReference type="SAM" id="MobiDB-lite"/>
    </source>
</evidence>
<dbReference type="PANTHER" id="PTHR38690">
    <property type="entry name" value="PROTEASE-RELATED"/>
    <property type="match status" value="1"/>
</dbReference>
<dbReference type="PANTHER" id="PTHR38690:SF1">
    <property type="entry name" value="PROTEASE"/>
    <property type="match status" value="1"/>
</dbReference>
<accession>A0ABW3LWS7</accession>
<dbReference type="Proteomes" id="UP001597033">
    <property type="component" value="Unassembled WGS sequence"/>
</dbReference>
<gene>
    <name evidence="3" type="ORF">ACFQ2N_09795</name>
</gene>
<evidence type="ECO:0000259" key="2">
    <source>
        <dbReference type="Pfam" id="PF13116"/>
    </source>
</evidence>
<dbReference type="NCBIfam" id="TIGR02099">
    <property type="entry name" value="YhdP family protein"/>
    <property type="match status" value="1"/>
</dbReference>
<feature type="compositionally biased region" description="Low complexity" evidence="1">
    <location>
        <begin position="1301"/>
        <end position="1310"/>
    </location>
</feature>
<keyword evidence="4" id="KW-1185">Reference proteome</keyword>
<comment type="caution">
    <text evidence="3">The sequence shown here is derived from an EMBL/GenBank/DDBJ whole genome shotgun (WGS) entry which is preliminary data.</text>
</comment>
<dbReference type="InterPro" id="IPR011836">
    <property type="entry name" value="YhdP"/>
</dbReference>